<proteinExistence type="predicted"/>
<gene>
    <name evidence="3" type="ORF">DCC81_25055</name>
</gene>
<evidence type="ECO:0000313" key="4">
    <source>
        <dbReference type="Proteomes" id="UP000244450"/>
    </source>
</evidence>
<keyword evidence="4" id="KW-1185">Reference proteome</keyword>
<protein>
    <submittedName>
        <fullName evidence="3">Response regulator</fullName>
    </submittedName>
</protein>
<dbReference type="Gene3D" id="3.40.50.2300">
    <property type="match status" value="1"/>
</dbReference>
<dbReference type="PANTHER" id="PTHR44520">
    <property type="entry name" value="RESPONSE REGULATOR RCP1-RELATED"/>
    <property type="match status" value="1"/>
</dbReference>
<dbReference type="AlphaFoldDB" id="A0A2T7BC01"/>
<dbReference type="Proteomes" id="UP000244450">
    <property type="component" value="Unassembled WGS sequence"/>
</dbReference>
<reference evidence="3 4" key="1">
    <citation type="submission" date="2018-04" db="EMBL/GenBank/DDBJ databases">
        <title>Chitinophaga fuyangensis sp. nov., isolated from soil in a chemical factory.</title>
        <authorList>
            <person name="Chen K."/>
        </authorList>
    </citation>
    <scope>NUCLEOTIDE SEQUENCE [LARGE SCALE GENOMIC DNA]</scope>
    <source>
        <strain evidence="3 4">LY-1</strain>
    </source>
</reference>
<dbReference type="EMBL" id="QCYK01000004">
    <property type="protein sequence ID" value="PUZ21858.1"/>
    <property type="molecule type" value="Genomic_DNA"/>
</dbReference>
<evidence type="ECO:0000313" key="3">
    <source>
        <dbReference type="EMBL" id="PUZ21858.1"/>
    </source>
</evidence>
<evidence type="ECO:0000256" key="1">
    <source>
        <dbReference type="PROSITE-ProRule" id="PRU00169"/>
    </source>
</evidence>
<dbReference type="PANTHER" id="PTHR44520:SF1">
    <property type="entry name" value="TWO-COMPONENT SYSTEM REGULATORY PROTEIN"/>
    <property type="match status" value="1"/>
</dbReference>
<dbReference type="Pfam" id="PF00072">
    <property type="entry name" value="Response_reg"/>
    <property type="match status" value="1"/>
</dbReference>
<evidence type="ECO:0000259" key="2">
    <source>
        <dbReference type="PROSITE" id="PS50110"/>
    </source>
</evidence>
<dbReference type="OrthoDB" id="7631574at2"/>
<dbReference type="RefSeq" id="WP_108689506.1">
    <property type="nucleotide sequence ID" value="NZ_QCYK01000004.1"/>
</dbReference>
<accession>A0A2T7BC01</accession>
<dbReference type="SMART" id="SM00448">
    <property type="entry name" value="REC"/>
    <property type="match status" value="1"/>
</dbReference>
<dbReference type="SUPFAM" id="SSF52172">
    <property type="entry name" value="CheY-like"/>
    <property type="match status" value="1"/>
</dbReference>
<dbReference type="GO" id="GO:0000160">
    <property type="term" value="P:phosphorelay signal transduction system"/>
    <property type="evidence" value="ECO:0007669"/>
    <property type="project" value="InterPro"/>
</dbReference>
<feature type="modified residue" description="4-aspartylphosphate" evidence="1">
    <location>
        <position position="59"/>
    </location>
</feature>
<dbReference type="PROSITE" id="PS50110">
    <property type="entry name" value="RESPONSE_REGULATORY"/>
    <property type="match status" value="1"/>
</dbReference>
<dbReference type="InterPro" id="IPR001789">
    <property type="entry name" value="Sig_transdc_resp-reg_receiver"/>
</dbReference>
<dbReference type="InterPro" id="IPR011006">
    <property type="entry name" value="CheY-like_superfamily"/>
</dbReference>
<organism evidence="3 4">
    <name type="scientific">Chitinophaga parva</name>
    <dbReference type="NCBI Taxonomy" id="2169414"/>
    <lineage>
        <taxon>Bacteria</taxon>
        <taxon>Pseudomonadati</taxon>
        <taxon>Bacteroidota</taxon>
        <taxon>Chitinophagia</taxon>
        <taxon>Chitinophagales</taxon>
        <taxon>Chitinophagaceae</taxon>
        <taxon>Chitinophaga</taxon>
    </lineage>
</organism>
<keyword evidence="1" id="KW-0597">Phosphoprotein</keyword>
<feature type="domain" description="Response regulatory" evidence="2">
    <location>
        <begin position="6"/>
        <end position="126"/>
    </location>
</feature>
<comment type="caution">
    <text evidence="3">The sequence shown here is derived from an EMBL/GenBank/DDBJ whole genome shotgun (WGS) entry which is preliminary data.</text>
</comment>
<dbReference type="InterPro" id="IPR052893">
    <property type="entry name" value="TCS_response_regulator"/>
</dbReference>
<sequence>MTTAPTCLIVDDDVDDQEIFSMALRECGRDYPCIFINNAIDALAELTAGDLRPQYIFLDLNMPRMNGIQALEQLREMPNLSHIPVVIYSTSMEELYLDKTRALGAAAFITKPPTLRLLSQALDDFFNQQSNTQPSA</sequence>
<name>A0A2T7BC01_9BACT</name>